<evidence type="ECO:0000313" key="3">
    <source>
        <dbReference type="Proteomes" id="UP000439903"/>
    </source>
</evidence>
<accession>A0A8H4AR76</accession>
<dbReference type="InterPro" id="IPR036875">
    <property type="entry name" value="Znf_CCHC_sf"/>
</dbReference>
<dbReference type="SUPFAM" id="SSF57756">
    <property type="entry name" value="Retrovirus zinc finger-like domains"/>
    <property type="match status" value="1"/>
</dbReference>
<protein>
    <submittedName>
        <fullName evidence="2">Protein far1-related sequence 5-like</fullName>
    </submittedName>
</protein>
<comment type="caution">
    <text evidence="2">The sequence shown here is derived from an EMBL/GenBank/DDBJ whole genome shotgun (WGS) entry which is preliminary data.</text>
</comment>
<feature type="compositionally biased region" description="Polar residues" evidence="1">
    <location>
        <begin position="236"/>
        <end position="249"/>
    </location>
</feature>
<feature type="region of interest" description="Disordered" evidence="1">
    <location>
        <begin position="236"/>
        <end position="257"/>
    </location>
</feature>
<keyword evidence="3" id="KW-1185">Reference proteome</keyword>
<reference evidence="2 3" key="1">
    <citation type="journal article" date="2019" name="Environ. Microbiol.">
        <title>At the nexus of three kingdoms: the genome of the mycorrhizal fungus Gigaspora margarita provides insights into plant, endobacterial and fungal interactions.</title>
        <authorList>
            <person name="Venice F."/>
            <person name="Ghignone S."/>
            <person name="Salvioli di Fossalunga A."/>
            <person name="Amselem J."/>
            <person name="Novero M."/>
            <person name="Xianan X."/>
            <person name="Sedzielewska Toro K."/>
            <person name="Morin E."/>
            <person name="Lipzen A."/>
            <person name="Grigoriev I.V."/>
            <person name="Henrissat B."/>
            <person name="Martin F.M."/>
            <person name="Bonfante P."/>
        </authorList>
    </citation>
    <scope>NUCLEOTIDE SEQUENCE [LARGE SCALE GENOMIC DNA]</scope>
    <source>
        <strain evidence="2 3">BEG34</strain>
    </source>
</reference>
<dbReference type="Proteomes" id="UP000439903">
    <property type="component" value="Unassembled WGS sequence"/>
</dbReference>
<dbReference type="EMBL" id="WTPW01000311">
    <property type="protein sequence ID" value="KAF0524685.1"/>
    <property type="molecule type" value="Genomic_DNA"/>
</dbReference>
<gene>
    <name evidence="2" type="ORF">F8M41_015063</name>
</gene>
<name>A0A8H4AR76_GIGMA</name>
<dbReference type="OrthoDB" id="2321662at2759"/>
<proteinExistence type="predicted"/>
<dbReference type="Gene3D" id="4.10.60.10">
    <property type="entry name" value="Zinc finger, CCHC-type"/>
    <property type="match status" value="1"/>
</dbReference>
<evidence type="ECO:0000256" key="1">
    <source>
        <dbReference type="SAM" id="MobiDB-lite"/>
    </source>
</evidence>
<evidence type="ECO:0000313" key="2">
    <source>
        <dbReference type="EMBL" id="KAF0524685.1"/>
    </source>
</evidence>
<organism evidence="2 3">
    <name type="scientific">Gigaspora margarita</name>
    <dbReference type="NCBI Taxonomy" id="4874"/>
    <lineage>
        <taxon>Eukaryota</taxon>
        <taxon>Fungi</taxon>
        <taxon>Fungi incertae sedis</taxon>
        <taxon>Mucoromycota</taxon>
        <taxon>Glomeromycotina</taxon>
        <taxon>Glomeromycetes</taxon>
        <taxon>Diversisporales</taxon>
        <taxon>Gigasporaceae</taxon>
        <taxon>Gigaspora</taxon>
    </lineage>
</organism>
<dbReference type="AlphaFoldDB" id="A0A8H4AR76"/>
<dbReference type="GO" id="GO:0008270">
    <property type="term" value="F:zinc ion binding"/>
    <property type="evidence" value="ECO:0007669"/>
    <property type="project" value="InterPro"/>
</dbReference>
<dbReference type="GO" id="GO:0003676">
    <property type="term" value="F:nucleic acid binding"/>
    <property type="evidence" value="ECO:0007669"/>
    <property type="project" value="InterPro"/>
</dbReference>
<sequence length="320" mass="36213">MSSTQRVESINAIVHQRVNSHSTLMEFFNSMQDMLASELKKSKYRDYLDSLPFNIISSSANRVFPRLVESLKSVLTDRMFEIQKAQIDVCFEYYSSIVSSNLYSLCDRLDTDDFSSNNAIFSVTLIKSRWYKRNTSLDNVDALFSHSGVSNETNDVAILGFSEVQVPMGQIRNLRQDNLNENLEINSAITKRQIYGECAALGRKLASLAADFNITHVTATLHGLIQQIEGSNEISTNNADSQTIQNPSKVNPRGRPRKRLQSAIEENSRASHKIIKNSNENYICRNCDHSGHNSRSCVAPCKICQEYGHTYLYCPNKENM</sequence>